<evidence type="ECO:0000256" key="4">
    <source>
        <dbReference type="ARBA" id="ARBA00022741"/>
    </source>
</evidence>
<dbReference type="InterPro" id="IPR036451">
    <property type="entry name" value="CblAdoTrfase-like_sf"/>
</dbReference>
<dbReference type="GO" id="GO:0009235">
    <property type="term" value="P:cobalamin metabolic process"/>
    <property type="evidence" value="ECO:0007669"/>
    <property type="project" value="UniProtKB-ARBA"/>
</dbReference>
<dbReference type="NCBIfam" id="TIGR00636">
    <property type="entry name" value="PduO_Nterm"/>
    <property type="match status" value="1"/>
</dbReference>
<evidence type="ECO:0000256" key="5">
    <source>
        <dbReference type="ARBA" id="ARBA00022840"/>
    </source>
</evidence>
<evidence type="ECO:0000313" key="12">
    <source>
        <dbReference type="EMBL" id="CAE0608144.1"/>
    </source>
</evidence>
<dbReference type="GO" id="GO:0008817">
    <property type="term" value="F:corrinoid adenosyltransferase activity"/>
    <property type="evidence" value="ECO:0007669"/>
    <property type="project" value="UniProtKB-ARBA"/>
</dbReference>
<comment type="subunit">
    <text evidence="2">Homotrimer.</text>
</comment>
<keyword evidence="4 10" id="KW-0547">Nucleotide-binding</keyword>
<dbReference type="AlphaFoldDB" id="A0A7S3UCX7"/>
<accession>A0A7S3UCX7</accession>
<dbReference type="Pfam" id="PF01923">
    <property type="entry name" value="Cob_adeno_trans"/>
    <property type="match status" value="1"/>
</dbReference>
<comment type="catalytic activity">
    <reaction evidence="6">
        <text>cob(I)alamin-[corrinoid adenosyltransferase] + ATP = apo-[corrinoid adenosyltransferase] + adenosylcob(III)alamin + triphosphate</text>
        <dbReference type="Rhea" id="RHEA:56796"/>
        <dbReference type="Rhea" id="RHEA-COMP:14743"/>
        <dbReference type="Rhea" id="RHEA-COMP:14744"/>
        <dbReference type="ChEBI" id="CHEBI:18036"/>
        <dbReference type="ChEBI" id="CHEBI:18408"/>
        <dbReference type="ChEBI" id="CHEBI:30616"/>
        <dbReference type="ChEBI" id="CHEBI:60488"/>
        <dbReference type="ChEBI" id="CHEBI:83228"/>
    </reaction>
    <physiologicalReaction direction="left-to-right" evidence="6">
        <dbReference type="Rhea" id="RHEA:56797"/>
    </physiologicalReaction>
</comment>
<organism evidence="12">
    <name type="scientific">Picocystis salinarum</name>
    <dbReference type="NCBI Taxonomy" id="88271"/>
    <lineage>
        <taxon>Eukaryota</taxon>
        <taxon>Viridiplantae</taxon>
        <taxon>Chlorophyta</taxon>
        <taxon>Picocystophyceae</taxon>
        <taxon>Picocystales</taxon>
        <taxon>Picocystaceae</taxon>
        <taxon>Picocystis</taxon>
    </lineage>
</organism>
<dbReference type="InterPro" id="IPR029499">
    <property type="entry name" value="PduO-typ"/>
</dbReference>
<comment type="similarity">
    <text evidence="1 10">Belongs to the Cob(I)alamin adenosyltransferase family.</text>
</comment>
<dbReference type="GO" id="GO:0005524">
    <property type="term" value="F:ATP binding"/>
    <property type="evidence" value="ECO:0007669"/>
    <property type="project" value="UniProtKB-UniRule"/>
</dbReference>
<gene>
    <name evidence="12" type="ORF">PSAL00342_LOCUS1961</name>
</gene>
<evidence type="ECO:0000256" key="7">
    <source>
        <dbReference type="ARBA" id="ARBA00056747"/>
    </source>
</evidence>
<evidence type="ECO:0000259" key="11">
    <source>
        <dbReference type="Pfam" id="PF01923"/>
    </source>
</evidence>
<reference evidence="12" key="1">
    <citation type="submission" date="2021-01" db="EMBL/GenBank/DDBJ databases">
        <authorList>
            <person name="Corre E."/>
            <person name="Pelletier E."/>
            <person name="Niang G."/>
            <person name="Scheremetjew M."/>
            <person name="Finn R."/>
            <person name="Kale V."/>
            <person name="Holt S."/>
            <person name="Cochrane G."/>
            <person name="Meng A."/>
            <person name="Brown T."/>
            <person name="Cohen L."/>
        </authorList>
    </citation>
    <scope>NUCLEOTIDE SEQUENCE</scope>
    <source>
        <strain evidence="12">CCMP1897</strain>
    </source>
</reference>
<feature type="domain" description="Cobalamin adenosyltransferase-like" evidence="11">
    <location>
        <begin position="3"/>
        <end position="172"/>
    </location>
</feature>
<evidence type="ECO:0000256" key="1">
    <source>
        <dbReference type="ARBA" id="ARBA00007487"/>
    </source>
</evidence>
<protein>
    <recommendedName>
        <fullName evidence="8">Corrinoid adenosyltransferase MMAB</fullName>
    </recommendedName>
    <alternativeName>
        <fullName evidence="9">ATP:co(I)rrinoid adenosyltransferase MMAB</fullName>
    </alternativeName>
</protein>
<sequence length="186" mass="21002">MKIYTRVGDRGESSLYNGERRKKHHMVFEALGDVDEINSVLGLAREHCLDVDNGIEEKLAQIQSRLLDVGSAVATPATTSAAHKLERTKFDARNVQLLEEWIDELTEELPALTQFILPSGGLAASTLHMARVVCRRAERKVWPLVDAEQVEDAVGRYLNRLSDFLFTAARYAALMENRSETVYRKE</sequence>
<dbReference type="EMBL" id="HBIS01002206">
    <property type="protein sequence ID" value="CAE0608144.1"/>
    <property type="molecule type" value="Transcribed_RNA"/>
</dbReference>
<evidence type="ECO:0000256" key="6">
    <source>
        <dbReference type="ARBA" id="ARBA00051988"/>
    </source>
</evidence>
<evidence type="ECO:0000256" key="8">
    <source>
        <dbReference type="ARBA" id="ARBA00071654"/>
    </source>
</evidence>
<dbReference type="SUPFAM" id="SSF89028">
    <property type="entry name" value="Cobalamin adenosyltransferase-like"/>
    <property type="match status" value="1"/>
</dbReference>
<name>A0A7S3UCX7_9CHLO</name>
<dbReference type="FunFam" id="1.20.1200.10:FF:000001">
    <property type="entry name" value="Cob(I)yrinic acid a,c-diamide adenosyltransferase"/>
    <property type="match status" value="1"/>
</dbReference>
<dbReference type="PANTHER" id="PTHR12213">
    <property type="entry name" value="CORRINOID ADENOSYLTRANSFERASE"/>
    <property type="match status" value="1"/>
</dbReference>
<dbReference type="PANTHER" id="PTHR12213:SF0">
    <property type="entry name" value="CORRINOID ADENOSYLTRANSFERASE MMAB"/>
    <property type="match status" value="1"/>
</dbReference>
<evidence type="ECO:0000256" key="3">
    <source>
        <dbReference type="ARBA" id="ARBA00022679"/>
    </source>
</evidence>
<comment type="function">
    <text evidence="7">Converts cob(I)alamin to adenosylcobalamin (adenosylcob(III)alamin), a coenzyme for methylmalonyl-CoA mutase, therefore participates in the final step of the vitamin B12 conversion. Generates adenosylcobalamin (AdoCbl) and directly delivers the cofactor to MUT in a transfer that is stimulated by ATP-binding to MMAB and gated by MMAA.</text>
</comment>
<evidence type="ECO:0000256" key="9">
    <source>
        <dbReference type="ARBA" id="ARBA00075216"/>
    </source>
</evidence>
<evidence type="ECO:0000256" key="2">
    <source>
        <dbReference type="ARBA" id="ARBA00011233"/>
    </source>
</evidence>
<keyword evidence="3 10" id="KW-0808">Transferase</keyword>
<dbReference type="InterPro" id="IPR016030">
    <property type="entry name" value="CblAdoTrfase-like"/>
</dbReference>
<evidence type="ECO:0000256" key="10">
    <source>
        <dbReference type="RuleBase" id="RU366026"/>
    </source>
</evidence>
<keyword evidence="5 10" id="KW-0067">ATP-binding</keyword>
<dbReference type="Gene3D" id="1.20.1200.10">
    <property type="entry name" value="Cobalamin adenosyltransferase-like"/>
    <property type="match status" value="1"/>
</dbReference>
<proteinExistence type="inferred from homology"/>